<evidence type="ECO:0000313" key="8">
    <source>
        <dbReference type="Proteomes" id="UP000243127"/>
    </source>
</evidence>
<organism evidence="7 8">
    <name type="scientific">Hemiselmis andersenii</name>
    <name type="common">Cryptophyte alga</name>
    <dbReference type="NCBI Taxonomy" id="464988"/>
    <lineage>
        <taxon>Eukaryota</taxon>
        <taxon>Cryptophyceae</taxon>
        <taxon>Cryptomonadales</taxon>
        <taxon>Hemiselmidaceae</taxon>
        <taxon>Hemiselmis</taxon>
    </lineage>
</organism>
<dbReference type="GO" id="GO:0016787">
    <property type="term" value="F:hydrolase activity"/>
    <property type="evidence" value="ECO:0007669"/>
    <property type="project" value="UniProtKB-KW"/>
</dbReference>
<dbReference type="InterPro" id="IPR001650">
    <property type="entry name" value="Helicase_C-like"/>
</dbReference>
<dbReference type="SMART" id="SM00487">
    <property type="entry name" value="DEXDc"/>
    <property type="match status" value="1"/>
</dbReference>
<accession>A9BK50</accession>
<keyword evidence="3" id="KW-0347">Helicase</keyword>
<dbReference type="RefSeq" id="XP_001712208.1">
    <property type="nucleotide sequence ID" value="XM_001712156.1"/>
</dbReference>
<dbReference type="GO" id="GO:0005829">
    <property type="term" value="C:cytosol"/>
    <property type="evidence" value="ECO:0007669"/>
    <property type="project" value="TreeGrafter"/>
</dbReference>
<keyword evidence="2" id="KW-0378">Hydrolase</keyword>
<dbReference type="InterPro" id="IPR014001">
    <property type="entry name" value="Helicase_ATP-bd"/>
</dbReference>
<dbReference type="PANTHER" id="PTHR47959">
    <property type="entry name" value="ATP-DEPENDENT RNA HELICASE RHLE-RELATED"/>
    <property type="match status" value="1"/>
</dbReference>
<evidence type="ECO:0000259" key="5">
    <source>
        <dbReference type="PROSITE" id="PS51192"/>
    </source>
</evidence>
<feature type="domain" description="Helicase C-terminal" evidence="6">
    <location>
        <begin position="246"/>
        <end position="395"/>
    </location>
</feature>
<dbReference type="GeneID" id="5739583"/>
<geneLocation type="nucleomorph" evidence="7"/>
<dbReference type="AlphaFoldDB" id="A9BK50"/>
<evidence type="ECO:0000256" key="3">
    <source>
        <dbReference type="ARBA" id="ARBA00022806"/>
    </source>
</evidence>
<dbReference type="GO" id="GO:0003676">
    <property type="term" value="F:nucleic acid binding"/>
    <property type="evidence" value="ECO:0007669"/>
    <property type="project" value="InterPro"/>
</dbReference>
<dbReference type="PROSITE" id="PS51192">
    <property type="entry name" value="HELICASE_ATP_BIND_1"/>
    <property type="match status" value="1"/>
</dbReference>
<evidence type="ECO:0000313" key="7">
    <source>
        <dbReference type="EMBL" id="ABW97883.1"/>
    </source>
</evidence>
<name>A9BK50_HEMAN</name>
<dbReference type="SMART" id="SM00490">
    <property type="entry name" value="HELICc"/>
    <property type="match status" value="1"/>
</dbReference>
<dbReference type="GO" id="GO:0005524">
    <property type="term" value="F:ATP binding"/>
    <property type="evidence" value="ECO:0007669"/>
    <property type="project" value="UniProtKB-KW"/>
</dbReference>
<dbReference type="Proteomes" id="UP000243127">
    <property type="component" value="Nucleomorph 1"/>
</dbReference>
<evidence type="ECO:0000256" key="1">
    <source>
        <dbReference type="ARBA" id="ARBA00022741"/>
    </source>
</evidence>
<dbReference type="InterPro" id="IPR011545">
    <property type="entry name" value="DEAD/DEAH_box_helicase_dom"/>
</dbReference>
<dbReference type="Pfam" id="PF00271">
    <property type="entry name" value="Helicase_C"/>
    <property type="match status" value="1"/>
</dbReference>
<keyword evidence="7" id="KW-0542">Nucleomorph</keyword>
<keyword evidence="1" id="KW-0547">Nucleotide-binding</keyword>
<feature type="domain" description="Helicase ATP-binding" evidence="5">
    <location>
        <begin position="37"/>
        <end position="194"/>
    </location>
</feature>
<dbReference type="InterPro" id="IPR050079">
    <property type="entry name" value="DEAD_box_RNA_helicase"/>
</dbReference>
<protein>
    <submittedName>
        <fullName evidence="7">Dbx-like protein</fullName>
    </submittedName>
</protein>
<dbReference type="PROSITE" id="PS51194">
    <property type="entry name" value="HELICASE_CTER"/>
    <property type="match status" value="1"/>
</dbReference>
<reference evidence="7 8" key="1">
    <citation type="journal article" date="2007" name="Proc. Natl. Acad. Sci. U.S.A.">
        <title>Nucleomorph genome of Hemiselmis andersenii reveals complete intron loss and compaction as a driver of protein structure and function.</title>
        <authorList>
            <person name="Lane C.E."/>
            <person name="van den Heuvel K."/>
            <person name="Kozera C."/>
            <person name="Curtis B.A."/>
            <person name="Parsons B.J."/>
            <person name="Bowman S."/>
            <person name="Archibald J.M."/>
        </authorList>
    </citation>
    <scope>NUCLEOTIDE SEQUENCE [LARGE SCALE GENOMIC DNA]</scope>
    <source>
        <strain evidence="7 8">CCMP644</strain>
    </source>
</reference>
<proteinExistence type="predicted"/>
<dbReference type="Pfam" id="PF00270">
    <property type="entry name" value="DEAD"/>
    <property type="match status" value="1"/>
</dbReference>
<dbReference type="InterPro" id="IPR027417">
    <property type="entry name" value="P-loop_NTPase"/>
</dbReference>
<keyword evidence="4" id="KW-0067">ATP-binding</keyword>
<dbReference type="PANTHER" id="PTHR47959:SF24">
    <property type="entry name" value="ATP-DEPENDENT RNA HELICASE"/>
    <property type="match status" value="1"/>
</dbReference>
<evidence type="ECO:0000256" key="2">
    <source>
        <dbReference type="ARBA" id="ARBA00022801"/>
    </source>
</evidence>
<sequence length="403" mass="47639">MINHLYLLKKTGLSSWIIEICKKKKLIFATPLQQASIPSILKGKDLIIFSRTGTGKTMTYVLPSLQLIDQNEKIKKSIFLIPSRELGFQIFDIFFSFQKFRKIKAFFPIKKKFKENLIDFKTKKIFEKCIISTPKFFCWFFLKSKFGKKKEKLLLVIDEADLLLNYNFQNYIEIILLKNKPKQLLLISGSVTKNLHFLKFPRYKKKIFCFHEKKNKFSLISKSIHEYIFCPSNLKLFFLKIIIQKQFKNLIKKKKKNYRFSIIVFVPSGYLCEYLKKNLEKNHISSIIFYGKMENQSRLLAIQMLKNIKTKLIICTELGSRGLNLPAVDFIINFNFPPKISSYIHRAGRTSRFFGKGKCINLISEKEIEFVHFFEKHTGIYLLRSKILTEYQLLKILSNQFNK</sequence>
<dbReference type="Gene3D" id="3.40.50.300">
    <property type="entry name" value="P-loop containing nucleotide triphosphate hydrolases"/>
    <property type="match status" value="2"/>
</dbReference>
<evidence type="ECO:0000256" key="4">
    <source>
        <dbReference type="ARBA" id="ARBA00022840"/>
    </source>
</evidence>
<gene>
    <name evidence="7" type="ORF">HAN_1g37</name>
</gene>
<dbReference type="GO" id="GO:0003724">
    <property type="term" value="F:RNA helicase activity"/>
    <property type="evidence" value="ECO:0007669"/>
    <property type="project" value="TreeGrafter"/>
</dbReference>
<dbReference type="SUPFAM" id="SSF52540">
    <property type="entry name" value="P-loop containing nucleoside triphosphate hydrolases"/>
    <property type="match status" value="1"/>
</dbReference>
<evidence type="ECO:0000259" key="6">
    <source>
        <dbReference type="PROSITE" id="PS51194"/>
    </source>
</evidence>
<dbReference type="CDD" id="cd18787">
    <property type="entry name" value="SF2_C_DEAD"/>
    <property type="match status" value="1"/>
</dbReference>
<dbReference type="EMBL" id="CP000881">
    <property type="protein sequence ID" value="ABW97883.1"/>
    <property type="molecule type" value="Genomic_DNA"/>
</dbReference>